<evidence type="ECO:0000313" key="2">
    <source>
        <dbReference type="EMBL" id="ULU08372.1"/>
    </source>
</evidence>
<evidence type="ECO:0000313" key="3">
    <source>
        <dbReference type="Proteomes" id="UP000827892"/>
    </source>
</evidence>
<sequence>MKDLLLLSIVGVFTLENGMVSDSEVTAVWMDMTDDLKTSGLVDLEVSDNTEYLESLKVRLILSLLNDDLDAKVSLRY</sequence>
<dbReference type="AlphaFoldDB" id="A0AAE9IWS0"/>
<protein>
    <submittedName>
        <fullName evidence="2">Uncharacterized protein</fullName>
    </submittedName>
</protein>
<keyword evidence="1" id="KW-0732">Signal</keyword>
<reference evidence="2 3" key="1">
    <citation type="submission" date="2022-05" db="EMBL/GenBank/DDBJ databases">
        <title>Chromosome-level reference genomes for two strains of Caenorhabditis briggsae: an improved platform for comparative genomics.</title>
        <authorList>
            <person name="Stevens L."/>
            <person name="Andersen E.C."/>
        </authorList>
    </citation>
    <scope>NUCLEOTIDE SEQUENCE [LARGE SCALE GENOMIC DNA]</scope>
    <source>
        <strain evidence="2">QX1410_ONT</strain>
        <tissue evidence="2">Whole-organism</tissue>
    </source>
</reference>
<feature type="signal peptide" evidence="1">
    <location>
        <begin position="1"/>
        <end position="18"/>
    </location>
</feature>
<evidence type="ECO:0000256" key="1">
    <source>
        <dbReference type="SAM" id="SignalP"/>
    </source>
</evidence>
<feature type="chain" id="PRO_5042228587" evidence="1">
    <location>
        <begin position="19"/>
        <end position="77"/>
    </location>
</feature>
<dbReference type="EMBL" id="CP090892">
    <property type="protein sequence ID" value="ULU08372.1"/>
    <property type="molecule type" value="Genomic_DNA"/>
</dbReference>
<proteinExistence type="predicted"/>
<name>A0AAE9IWS0_CAEBR</name>
<gene>
    <name evidence="2" type="ORF">L3Y34_019504</name>
</gene>
<dbReference type="Proteomes" id="UP000827892">
    <property type="component" value="Chromosome II"/>
</dbReference>
<organism evidence="2 3">
    <name type="scientific">Caenorhabditis briggsae</name>
    <dbReference type="NCBI Taxonomy" id="6238"/>
    <lineage>
        <taxon>Eukaryota</taxon>
        <taxon>Metazoa</taxon>
        <taxon>Ecdysozoa</taxon>
        <taxon>Nematoda</taxon>
        <taxon>Chromadorea</taxon>
        <taxon>Rhabditida</taxon>
        <taxon>Rhabditina</taxon>
        <taxon>Rhabditomorpha</taxon>
        <taxon>Rhabditoidea</taxon>
        <taxon>Rhabditidae</taxon>
        <taxon>Peloderinae</taxon>
        <taxon>Caenorhabditis</taxon>
    </lineage>
</organism>
<accession>A0AAE9IWS0</accession>